<dbReference type="OrthoDB" id="3940486at2759"/>
<evidence type="ECO:0000256" key="1">
    <source>
        <dbReference type="SAM" id="MobiDB-lite"/>
    </source>
</evidence>
<sequence length="79" mass="8817">MAPATKVAAPPPKAKTNAGVKKAVGPKGAKKQKMREQMVRMQAFFKENRSKYKDQDFKEQQKSLGADWKKSPKNPKNSA</sequence>
<feature type="compositionally biased region" description="Low complexity" evidence="1">
    <location>
        <begin position="1"/>
        <end position="27"/>
    </location>
</feature>
<feature type="region of interest" description="Disordered" evidence="1">
    <location>
        <begin position="1"/>
        <end position="79"/>
    </location>
</feature>
<proteinExistence type="predicted"/>
<evidence type="ECO:0000313" key="2">
    <source>
        <dbReference type="EMBL" id="KAF2644885.1"/>
    </source>
</evidence>
<organism evidence="2 3">
    <name type="scientific">Massarina eburnea CBS 473.64</name>
    <dbReference type="NCBI Taxonomy" id="1395130"/>
    <lineage>
        <taxon>Eukaryota</taxon>
        <taxon>Fungi</taxon>
        <taxon>Dikarya</taxon>
        <taxon>Ascomycota</taxon>
        <taxon>Pezizomycotina</taxon>
        <taxon>Dothideomycetes</taxon>
        <taxon>Pleosporomycetidae</taxon>
        <taxon>Pleosporales</taxon>
        <taxon>Massarineae</taxon>
        <taxon>Massarinaceae</taxon>
        <taxon>Massarina</taxon>
    </lineage>
</organism>
<dbReference type="AlphaFoldDB" id="A0A6A6SAS7"/>
<evidence type="ECO:0000313" key="3">
    <source>
        <dbReference type="Proteomes" id="UP000799753"/>
    </source>
</evidence>
<accession>A0A6A6SAS7</accession>
<name>A0A6A6SAS7_9PLEO</name>
<dbReference type="Proteomes" id="UP000799753">
    <property type="component" value="Unassembled WGS sequence"/>
</dbReference>
<protein>
    <submittedName>
        <fullName evidence="2">Uncharacterized protein</fullName>
    </submittedName>
</protein>
<feature type="compositionally biased region" description="Basic and acidic residues" evidence="1">
    <location>
        <begin position="46"/>
        <end position="61"/>
    </location>
</feature>
<dbReference type="EMBL" id="MU006778">
    <property type="protein sequence ID" value="KAF2644885.1"/>
    <property type="molecule type" value="Genomic_DNA"/>
</dbReference>
<keyword evidence="3" id="KW-1185">Reference proteome</keyword>
<gene>
    <name evidence="2" type="ORF">P280DRAFT_514351</name>
</gene>
<reference evidence="2" key="1">
    <citation type="journal article" date="2020" name="Stud. Mycol.">
        <title>101 Dothideomycetes genomes: a test case for predicting lifestyles and emergence of pathogens.</title>
        <authorList>
            <person name="Haridas S."/>
            <person name="Albert R."/>
            <person name="Binder M."/>
            <person name="Bloem J."/>
            <person name="Labutti K."/>
            <person name="Salamov A."/>
            <person name="Andreopoulos B."/>
            <person name="Baker S."/>
            <person name="Barry K."/>
            <person name="Bills G."/>
            <person name="Bluhm B."/>
            <person name="Cannon C."/>
            <person name="Castanera R."/>
            <person name="Culley D."/>
            <person name="Daum C."/>
            <person name="Ezra D."/>
            <person name="Gonzalez J."/>
            <person name="Henrissat B."/>
            <person name="Kuo A."/>
            <person name="Liang C."/>
            <person name="Lipzen A."/>
            <person name="Lutzoni F."/>
            <person name="Magnuson J."/>
            <person name="Mondo S."/>
            <person name="Nolan M."/>
            <person name="Ohm R."/>
            <person name="Pangilinan J."/>
            <person name="Park H.-J."/>
            <person name="Ramirez L."/>
            <person name="Alfaro M."/>
            <person name="Sun H."/>
            <person name="Tritt A."/>
            <person name="Yoshinaga Y."/>
            <person name="Zwiers L.-H."/>
            <person name="Turgeon B."/>
            <person name="Goodwin S."/>
            <person name="Spatafora J."/>
            <person name="Crous P."/>
            <person name="Grigoriev I."/>
        </authorList>
    </citation>
    <scope>NUCLEOTIDE SEQUENCE</scope>
    <source>
        <strain evidence="2">CBS 473.64</strain>
    </source>
</reference>